<dbReference type="PANTHER" id="PTHR39441:SF1">
    <property type="entry name" value="DUF2252 DOMAIN-CONTAINING PROTEIN"/>
    <property type="match status" value="1"/>
</dbReference>
<dbReference type="PANTHER" id="PTHR39441">
    <property type="entry name" value="DUF2252 DOMAIN-CONTAINING PROTEIN"/>
    <property type="match status" value="1"/>
</dbReference>
<protein>
    <submittedName>
        <fullName evidence="1">DUF2252 domain-containing protein</fullName>
    </submittedName>
</protein>
<evidence type="ECO:0000313" key="1">
    <source>
        <dbReference type="EMBL" id="MRG59113.1"/>
    </source>
</evidence>
<accession>A0A6I2FB14</accession>
<dbReference type="InterPro" id="IPR018721">
    <property type="entry name" value="DUF2252"/>
</dbReference>
<gene>
    <name evidence="1" type="ORF">GE115_04410</name>
</gene>
<dbReference type="Pfam" id="PF10009">
    <property type="entry name" value="DUF2252"/>
    <property type="match status" value="1"/>
</dbReference>
<evidence type="ECO:0000313" key="2">
    <source>
        <dbReference type="Proteomes" id="UP000431080"/>
    </source>
</evidence>
<keyword evidence="2" id="KW-1185">Reference proteome</keyword>
<dbReference type="SUPFAM" id="SSF56112">
    <property type="entry name" value="Protein kinase-like (PK-like)"/>
    <property type="match status" value="1"/>
</dbReference>
<dbReference type="InterPro" id="IPR011009">
    <property type="entry name" value="Kinase-like_dom_sf"/>
</dbReference>
<sequence length="469" mass="51500">MMPRDDRTVRLPRAERKARGRAFRDRLALQEHAVVAASERDPVEVLERQGASRIPELLAIRHARMASSPFAFYRGAAAIMAEDLRQLPDSGTTTQLCGDAHLDNVGFYASPERALIGDLNDFDETAPGPFEWDLKRMATSFEIAGRAGALDEDVRHRVLEELVRAYASAMRTASRTPAIELFTGRLDVADLLADLEEELPRKVSRRAASAVAAMLRRDSRSAARQLAVRDDDGLRFRSDPPLLVPVHRMVEQGRITAGDAQERLDEVRRRYRESLAPERRRLLDRYRLADAAVKVVGVGSVGLRAWVLLFEGDVKRDLLVLQAKEAERSVLEPAGRAGAYAHQGERVVRGQRTLQALSDVLLGWTSGADPQGRQREFSVRQFRDWKGGVDVERLGPETMPAYARYCGLVLARAHARGGDPAVLTGYIGAGRTLSAALAAFATAYADRNAADHAALLAAIAAGRVEASAS</sequence>
<comment type="caution">
    <text evidence="1">The sequence shown here is derived from an EMBL/GenBank/DDBJ whole genome shotgun (WGS) entry which is preliminary data.</text>
</comment>
<name>A0A6I2FB14_9MICO</name>
<proteinExistence type="predicted"/>
<dbReference type="EMBL" id="WJIF01000002">
    <property type="protein sequence ID" value="MRG59113.1"/>
    <property type="molecule type" value="Genomic_DNA"/>
</dbReference>
<organism evidence="1 2">
    <name type="scientific">Agromyces agglutinans</name>
    <dbReference type="NCBI Taxonomy" id="2662258"/>
    <lineage>
        <taxon>Bacteria</taxon>
        <taxon>Bacillati</taxon>
        <taxon>Actinomycetota</taxon>
        <taxon>Actinomycetes</taxon>
        <taxon>Micrococcales</taxon>
        <taxon>Microbacteriaceae</taxon>
        <taxon>Agromyces</taxon>
    </lineage>
</organism>
<dbReference type="AlphaFoldDB" id="A0A6I2FB14"/>
<dbReference type="Proteomes" id="UP000431080">
    <property type="component" value="Unassembled WGS sequence"/>
</dbReference>
<reference evidence="1 2" key="1">
    <citation type="submission" date="2019-10" db="EMBL/GenBank/DDBJ databases">
        <authorList>
            <person name="Nie G."/>
            <person name="Ming H."/>
            <person name="Yi B."/>
        </authorList>
    </citation>
    <scope>NUCLEOTIDE SEQUENCE [LARGE SCALE GENOMIC DNA]</scope>
    <source>
        <strain evidence="1 2">CFH 90414</strain>
    </source>
</reference>